<reference evidence="1" key="1">
    <citation type="submission" date="2020-04" db="EMBL/GenBank/DDBJ databases">
        <title>Deep metagenomics examines the oral microbiome during advanced dental caries in children, revealing novel taxa and co-occurrences with host molecules.</title>
        <authorList>
            <person name="Baker J.L."/>
            <person name="Morton J.T."/>
            <person name="Dinis M."/>
            <person name="Alvarez R."/>
            <person name="Tran N.C."/>
            <person name="Knight R."/>
            <person name="Edlund A."/>
        </authorList>
    </citation>
    <scope>NUCLEOTIDE SEQUENCE</scope>
    <source>
        <strain evidence="1">JCVI_47_bin.4</strain>
    </source>
</reference>
<evidence type="ECO:0000313" key="1">
    <source>
        <dbReference type="EMBL" id="MBF1650661.1"/>
    </source>
</evidence>
<name>A0A930KLK0_9MICC</name>
<comment type="caution">
    <text evidence="1">The sequence shown here is derived from an EMBL/GenBank/DDBJ whole genome shotgun (WGS) entry which is preliminary data.</text>
</comment>
<proteinExistence type="predicted"/>
<dbReference type="EMBL" id="JABZXJ010000086">
    <property type="protein sequence ID" value="MBF1650661.1"/>
    <property type="molecule type" value="Genomic_DNA"/>
</dbReference>
<accession>A0A930KLK0</accession>
<evidence type="ECO:0000313" key="2">
    <source>
        <dbReference type="Proteomes" id="UP000769484"/>
    </source>
</evidence>
<dbReference type="AlphaFoldDB" id="A0A930KLK0"/>
<organism evidence="1 2">
    <name type="scientific">Rothia dentocariosa</name>
    <dbReference type="NCBI Taxonomy" id="2047"/>
    <lineage>
        <taxon>Bacteria</taxon>
        <taxon>Bacillati</taxon>
        <taxon>Actinomycetota</taxon>
        <taxon>Actinomycetes</taxon>
        <taxon>Micrococcales</taxon>
        <taxon>Micrococcaceae</taxon>
        <taxon>Rothia</taxon>
    </lineage>
</organism>
<sequence length="218" mass="24125">MAEAIAIHVASLMGMKPIIDSEQQSELFIPEEDSATTTNIQGLKSTKFLEPAIYVKDGEVAHEDLSETIIVPISPKDIEGRPSAFGGNSGEFFADRARGYWNVAVQNRSKIRRLIAVLTGSRRIILGSWDVDPEREWTLIPNHEKRESPYRTRVEIPIINESQDNVKDLKGKTYLGRLGQGVSYSADIKYGSNIDELSVNSEVGLSLTRYGEGKGTDA</sequence>
<protein>
    <submittedName>
        <fullName evidence="1">Uncharacterized protein</fullName>
    </submittedName>
</protein>
<gene>
    <name evidence="1" type="ORF">HXO56_11375</name>
</gene>
<dbReference type="Proteomes" id="UP000769484">
    <property type="component" value="Unassembled WGS sequence"/>
</dbReference>